<evidence type="ECO:0000259" key="16">
    <source>
        <dbReference type="Pfam" id="PF00593"/>
    </source>
</evidence>
<gene>
    <name evidence="18" type="ordered locus">TERTU_0091</name>
</gene>
<keyword evidence="6 15" id="KW-0732">Signal</keyword>
<evidence type="ECO:0000313" key="19">
    <source>
        <dbReference type="Proteomes" id="UP000009080"/>
    </source>
</evidence>
<comment type="subcellular location">
    <subcellularLocation>
        <location evidence="1 12">Cell outer membrane</location>
        <topology evidence="1 12">Multi-pass membrane protein</topology>
    </subcellularLocation>
</comment>
<dbReference type="Gene3D" id="2.170.130.10">
    <property type="entry name" value="TonB-dependent receptor, plug domain"/>
    <property type="match status" value="1"/>
</dbReference>
<dbReference type="AlphaFoldDB" id="C5BKV0"/>
<dbReference type="Pfam" id="PF00593">
    <property type="entry name" value="TonB_dep_Rec_b-barrel"/>
    <property type="match status" value="1"/>
</dbReference>
<keyword evidence="3 12" id="KW-1134">Transmembrane beta strand</keyword>
<dbReference type="RefSeq" id="WP_015820641.1">
    <property type="nucleotide sequence ID" value="NC_012997.1"/>
</dbReference>
<sequence length="794" mass="86942">MLFKKKHLCAAILSVLSASVAAQTETNETKNEQMLEEMVVLSKKTSFANNNTAETMIDQQSTMTSVLAVVDNLPGVLISEGDAFGGDDWSTTISIRGFQVSLDEQQIGMTVDGIPNGGSNYGGGSKANRFIDTENLSTVEVSQGTADIASRSHEALGGTLNFISNDPQDDERMRFSISQGDHQGQKLFVRYDTGAFANGTKAYISLSSADGKSWIDESGESTRDHLALKVINSGEKLTVTGYLSYDDTEEDNYQRVSLAEFEQNPEWDRLTGEWTGIPMIDQSYRRGWSTLRENTLGYVKLDWDLDSVQINGTAYYHHNSGRGDWVPQYIADVTDDGAGNPESELTSGNTVYGGASLGSYTYVSRDGMQLTPGTDCASLSFPYGGTSNDDPSTADVDESSGLAQDPACFPADAVPVGSYRHTHYGMDRYGLTADGSWTQSLAGGENTLRGGIWYEDRNREEFRNWHKVLDSRVGYHYDATPYWVQYDREYPTDTFMYYIEDSFTAGIATVRLGGKQWFVETTRNDKFGGPDATVNSDSDLLPHAGVQLQLTDNLEAFSGYAENYAAIKDAVLETNQDSDSIRAETAENFDIGLRYTSSRFDATITLYSTDFKDRLTYIPAGGVDGVDYLGELDGVYTNVGGIESSGAEVSATVYVNDNFKVYSSYTYNDATYKDGFVFGSAVIPEGNTVFGSAEEMFVLSLDWQKGNYGAGFSNKYVGARWMDPQNTQRIDAYNVADVYAAVTADLGGDVFKGMEIRMVVNNLFDEQYIGGVAGGWGGWIGADRTASVNLTLDF</sequence>
<feature type="region of interest" description="Disordered" evidence="14">
    <location>
        <begin position="382"/>
        <end position="402"/>
    </location>
</feature>
<feature type="domain" description="TonB-dependent receptor plug" evidence="17">
    <location>
        <begin position="54"/>
        <end position="152"/>
    </location>
</feature>
<keyword evidence="19" id="KW-1185">Reference proteome</keyword>
<feature type="domain" description="TonB-dependent receptor-like beta-barrel" evidence="16">
    <location>
        <begin position="360"/>
        <end position="763"/>
    </location>
</feature>
<evidence type="ECO:0000256" key="12">
    <source>
        <dbReference type="PROSITE-ProRule" id="PRU01360"/>
    </source>
</evidence>
<keyword evidence="5 12" id="KW-0812">Transmembrane</keyword>
<keyword evidence="4" id="KW-0410">Iron transport</keyword>
<evidence type="ECO:0000256" key="9">
    <source>
        <dbReference type="ARBA" id="ARBA00023077"/>
    </source>
</evidence>
<dbReference type="PANTHER" id="PTHR32552">
    <property type="entry name" value="FERRICHROME IRON RECEPTOR-RELATED"/>
    <property type="match status" value="1"/>
</dbReference>
<organism evidence="18 19">
    <name type="scientific">Teredinibacter turnerae (strain ATCC 39867 / T7901)</name>
    <dbReference type="NCBI Taxonomy" id="377629"/>
    <lineage>
        <taxon>Bacteria</taxon>
        <taxon>Pseudomonadati</taxon>
        <taxon>Pseudomonadota</taxon>
        <taxon>Gammaproteobacteria</taxon>
        <taxon>Cellvibrionales</taxon>
        <taxon>Cellvibrionaceae</taxon>
        <taxon>Teredinibacter</taxon>
    </lineage>
</organism>
<evidence type="ECO:0000256" key="11">
    <source>
        <dbReference type="ARBA" id="ARBA00023237"/>
    </source>
</evidence>
<comment type="similarity">
    <text evidence="12 13">Belongs to the TonB-dependent receptor family.</text>
</comment>
<evidence type="ECO:0000313" key="18">
    <source>
        <dbReference type="EMBL" id="ACR14527.1"/>
    </source>
</evidence>
<evidence type="ECO:0000256" key="1">
    <source>
        <dbReference type="ARBA" id="ARBA00004571"/>
    </source>
</evidence>
<evidence type="ECO:0000259" key="17">
    <source>
        <dbReference type="Pfam" id="PF07715"/>
    </source>
</evidence>
<keyword evidence="18" id="KW-0675">Receptor</keyword>
<evidence type="ECO:0000256" key="7">
    <source>
        <dbReference type="ARBA" id="ARBA00023004"/>
    </source>
</evidence>
<dbReference type="PANTHER" id="PTHR32552:SF89">
    <property type="entry name" value="CATECHOLATE SIDEROPHORE RECEPTOR FIU"/>
    <property type="match status" value="1"/>
</dbReference>
<reference evidence="18 19" key="1">
    <citation type="journal article" date="2009" name="PLoS ONE">
        <title>The complete genome of Teredinibacter turnerae T7901: an intracellular endosymbiont of marine wood-boring bivalves (shipworms).</title>
        <authorList>
            <person name="Yang J.C."/>
            <person name="Madupu R."/>
            <person name="Durkin A.S."/>
            <person name="Ekborg N.A."/>
            <person name="Pedamallu C.S."/>
            <person name="Hostetler J.B."/>
            <person name="Radune D."/>
            <person name="Toms B.S."/>
            <person name="Henrissat B."/>
            <person name="Coutinho P.M."/>
            <person name="Schwarz S."/>
            <person name="Field L."/>
            <person name="Trindade-Silva A.E."/>
            <person name="Soares C.A.G."/>
            <person name="Elshahawi S."/>
            <person name="Hanora A."/>
            <person name="Schmidt E.W."/>
            <person name="Haygood M.G."/>
            <person name="Posfai J."/>
            <person name="Benner J."/>
            <person name="Madinger C."/>
            <person name="Nove J."/>
            <person name="Anton B."/>
            <person name="Chaudhary K."/>
            <person name="Foster J."/>
            <person name="Holman A."/>
            <person name="Kumar S."/>
            <person name="Lessard P.A."/>
            <person name="Luyten Y.A."/>
            <person name="Slatko B."/>
            <person name="Wood N."/>
            <person name="Wu B."/>
            <person name="Teplitski M."/>
            <person name="Mougous J.D."/>
            <person name="Ward N."/>
            <person name="Eisen J.A."/>
            <person name="Badger J.H."/>
            <person name="Distel D.L."/>
        </authorList>
    </citation>
    <scope>NUCLEOTIDE SEQUENCE [LARGE SCALE GENOMIC DNA]</scope>
    <source>
        <strain evidence="19">ATCC 39867 / T7901</strain>
    </source>
</reference>
<protein>
    <submittedName>
        <fullName evidence="18">TonB-dependent receptor</fullName>
    </submittedName>
</protein>
<dbReference type="PROSITE" id="PS52016">
    <property type="entry name" value="TONB_DEPENDENT_REC_3"/>
    <property type="match status" value="1"/>
</dbReference>
<dbReference type="InterPro" id="IPR037066">
    <property type="entry name" value="Plug_dom_sf"/>
</dbReference>
<dbReference type="OrthoDB" id="15609at2"/>
<dbReference type="EMBL" id="CP001614">
    <property type="protein sequence ID" value="ACR14527.1"/>
    <property type="molecule type" value="Genomic_DNA"/>
</dbReference>
<dbReference type="Proteomes" id="UP000009080">
    <property type="component" value="Chromosome"/>
</dbReference>
<keyword evidence="2 12" id="KW-0813">Transport</keyword>
<keyword evidence="7" id="KW-0408">Iron</keyword>
<evidence type="ECO:0000256" key="5">
    <source>
        <dbReference type="ARBA" id="ARBA00022692"/>
    </source>
</evidence>
<dbReference type="InterPro" id="IPR039426">
    <property type="entry name" value="TonB-dep_rcpt-like"/>
</dbReference>
<feature type="signal peptide" evidence="15">
    <location>
        <begin position="1"/>
        <end position="22"/>
    </location>
</feature>
<keyword evidence="9 13" id="KW-0798">TonB box</keyword>
<evidence type="ECO:0000256" key="14">
    <source>
        <dbReference type="SAM" id="MobiDB-lite"/>
    </source>
</evidence>
<dbReference type="GO" id="GO:0009279">
    <property type="term" value="C:cell outer membrane"/>
    <property type="evidence" value="ECO:0007669"/>
    <property type="project" value="UniProtKB-SubCell"/>
</dbReference>
<dbReference type="SUPFAM" id="SSF56935">
    <property type="entry name" value="Porins"/>
    <property type="match status" value="1"/>
</dbReference>
<proteinExistence type="inferred from homology"/>
<evidence type="ECO:0000256" key="10">
    <source>
        <dbReference type="ARBA" id="ARBA00023136"/>
    </source>
</evidence>
<dbReference type="GO" id="GO:0015344">
    <property type="term" value="F:siderophore uptake transmembrane transporter activity"/>
    <property type="evidence" value="ECO:0007669"/>
    <property type="project" value="TreeGrafter"/>
</dbReference>
<evidence type="ECO:0000256" key="4">
    <source>
        <dbReference type="ARBA" id="ARBA00022496"/>
    </source>
</evidence>
<keyword evidence="8" id="KW-0406">Ion transport</keyword>
<evidence type="ECO:0000256" key="6">
    <source>
        <dbReference type="ARBA" id="ARBA00022729"/>
    </source>
</evidence>
<accession>C5BKV0</accession>
<dbReference type="InterPro" id="IPR012910">
    <property type="entry name" value="Plug_dom"/>
</dbReference>
<dbReference type="HOGENOM" id="CLU_017621_1_0_6"/>
<dbReference type="Gene3D" id="2.40.170.20">
    <property type="entry name" value="TonB-dependent receptor, beta-barrel domain"/>
    <property type="match status" value="1"/>
</dbReference>
<feature type="chain" id="PRO_5002948830" evidence="15">
    <location>
        <begin position="23"/>
        <end position="794"/>
    </location>
</feature>
<dbReference type="eggNOG" id="COG4772">
    <property type="taxonomic scope" value="Bacteria"/>
</dbReference>
<dbReference type="Pfam" id="PF07715">
    <property type="entry name" value="Plug"/>
    <property type="match status" value="1"/>
</dbReference>
<keyword evidence="10 12" id="KW-0472">Membrane</keyword>
<evidence type="ECO:0000256" key="13">
    <source>
        <dbReference type="RuleBase" id="RU003357"/>
    </source>
</evidence>
<dbReference type="InterPro" id="IPR000531">
    <property type="entry name" value="Beta-barrel_TonB"/>
</dbReference>
<evidence type="ECO:0000256" key="15">
    <source>
        <dbReference type="SAM" id="SignalP"/>
    </source>
</evidence>
<name>C5BKV0_TERTT</name>
<keyword evidence="11 12" id="KW-0998">Cell outer membrane</keyword>
<dbReference type="InterPro" id="IPR036942">
    <property type="entry name" value="Beta-barrel_TonB_sf"/>
</dbReference>
<evidence type="ECO:0000256" key="3">
    <source>
        <dbReference type="ARBA" id="ARBA00022452"/>
    </source>
</evidence>
<dbReference type="STRING" id="377629.TERTU_0091"/>
<dbReference type="KEGG" id="ttu:TERTU_0091"/>
<evidence type="ECO:0000256" key="2">
    <source>
        <dbReference type="ARBA" id="ARBA00022448"/>
    </source>
</evidence>
<evidence type="ECO:0000256" key="8">
    <source>
        <dbReference type="ARBA" id="ARBA00023065"/>
    </source>
</evidence>